<evidence type="ECO:0000313" key="2">
    <source>
        <dbReference type="Proteomes" id="UP000814140"/>
    </source>
</evidence>
<sequence length="285" mass="32291">MAFIVSDTLVRDLWPKCLGQCDHLPPDYSYGWPWERCPANPRDLRSWAFFTHNRKSYELSWRPFIFAHLSSSPYDVFPGRVLEEVNIRIHGFVEVAKLNGTGNWNGFNSRKSNMPYAEQSLTLGCGAFPDIFKHQVEALKNIEELGHQSLSPRQARDTIGTLAKDNNIFFRRKVFRKGADPSVAATTLNRLADRASLQTKAGDIMDDNRLAFRVLGSHNVLENASHDVIEVGDFVEVHTFVRVLLDGMETGLPRVRLALHPTAVIRLCPREAVSKATRKVETCEE</sequence>
<protein>
    <submittedName>
        <fullName evidence="1">Uncharacterized protein</fullName>
    </submittedName>
</protein>
<comment type="caution">
    <text evidence="1">The sequence shown here is derived from an EMBL/GenBank/DDBJ whole genome shotgun (WGS) entry which is preliminary data.</text>
</comment>
<accession>A0ACB8SG35</accession>
<reference evidence="1" key="2">
    <citation type="journal article" date="2022" name="New Phytol.">
        <title>Evolutionary transition to the ectomycorrhizal habit in the genomes of a hyperdiverse lineage of mushroom-forming fungi.</title>
        <authorList>
            <person name="Looney B."/>
            <person name="Miyauchi S."/>
            <person name="Morin E."/>
            <person name="Drula E."/>
            <person name="Courty P.E."/>
            <person name="Kohler A."/>
            <person name="Kuo A."/>
            <person name="LaButti K."/>
            <person name="Pangilinan J."/>
            <person name="Lipzen A."/>
            <person name="Riley R."/>
            <person name="Andreopoulos W."/>
            <person name="He G."/>
            <person name="Johnson J."/>
            <person name="Nolan M."/>
            <person name="Tritt A."/>
            <person name="Barry K.W."/>
            <person name="Grigoriev I.V."/>
            <person name="Nagy L.G."/>
            <person name="Hibbett D."/>
            <person name="Henrissat B."/>
            <person name="Matheny P.B."/>
            <person name="Labbe J."/>
            <person name="Martin F.M."/>
        </authorList>
    </citation>
    <scope>NUCLEOTIDE SEQUENCE</scope>
    <source>
        <strain evidence="1">HHB10654</strain>
    </source>
</reference>
<proteinExistence type="predicted"/>
<keyword evidence="2" id="KW-1185">Reference proteome</keyword>
<gene>
    <name evidence="1" type="ORF">BV25DRAFT_1922186</name>
</gene>
<organism evidence="1 2">
    <name type="scientific">Artomyces pyxidatus</name>
    <dbReference type="NCBI Taxonomy" id="48021"/>
    <lineage>
        <taxon>Eukaryota</taxon>
        <taxon>Fungi</taxon>
        <taxon>Dikarya</taxon>
        <taxon>Basidiomycota</taxon>
        <taxon>Agaricomycotina</taxon>
        <taxon>Agaricomycetes</taxon>
        <taxon>Russulales</taxon>
        <taxon>Auriscalpiaceae</taxon>
        <taxon>Artomyces</taxon>
    </lineage>
</organism>
<evidence type="ECO:0000313" key="1">
    <source>
        <dbReference type="EMBL" id="KAI0055000.1"/>
    </source>
</evidence>
<dbReference type="Proteomes" id="UP000814140">
    <property type="component" value="Unassembled WGS sequence"/>
</dbReference>
<reference evidence="1" key="1">
    <citation type="submission" date="2021-03" db="EMBL/GenBank/DDBJ databases">
        <authorList>
            <consortium name="DOE Joint Genome Institute"/>
            <person name="Ahrendt S."/>
            <person name="Looney B.P."/>
            <person name="Miyauchi S."/>
            <person name="Morin E."/>
            <person name="Drula E."/>
            <person name="Courty P.E."/>
            <person name="Chicoki N."/>
            <person name="Fauchery L."/>
            <person name="Kohler A."/>
            <person name="Kuo A."/>
            <person name="Labutti K."/>
            <person name="Pangilinan J."/>
            <person name="Lipzen A."/>
            <person name="Riley R."/>
            <person name="Andreopoulos W."/>
            <person name="He G."/>
            <person name="Johnson J."/>
            <person name="Barry K.W."/>
            <person name="Grigoriev I.V."/>
            <person name="Nagy L."/>
            <person name="Hibbett D."/>
            <person name="Henrissat B."/>
            <person name="Matheny P.B."/>
            <person name="Labbe J."/>
            <person name="Martin F."/>
        </authorList>
    </citation>
    <scope>NUCLEOTIDE SEQUENCE</scope>
    <source>
        <strain evidence="1">HHB10654</strain>
    </source>
</reference>
<name>A0ACB8SG35_9AGAM</name>
<dbReference type="EMBL" id="MU277321">
    <property type="protein sequence ID" value="KAI0055000.1"/>
    <property type="molecule type" value="Genomic_DNA"/>
</dbReference>